<dbReference type="Proteomes" id="UP001177021">
    <property type="component" value="Unassembled WGS sequence"/>
</dbReference>
<gene>
    <name evidence="1" type="ORF">MILVUS5_LOCUS37378</name>
</gene>
<dbReference type="EMBL" id="CASHSV030000716">
    <property type="protein sequence ID" value="CAJ2674008.1"/>
    <property type="molecule type" value="Genomic_DNA"/>
</dbReference>
<accession>A0ACB0LXG3</accession>
<sequence>MRHLPCLLVLFCLFVMATSAHATTKIQGSEVDALLKWKASLENNSKTLLSSWNIGNNLCGWEGITCDDESKFISKINLTNIGLKGMLQNLNFSSLPKIRTLILRNNLFYGVVPQNIGVMFNLNTLDLSTNKLSGPIPTTIGNLTKLKTLSLFSNDLSGNIPTEMNKLTNLETLQLAYNNFIGPLPHNICFGGKLVKLSASNNQFTGPIPESLKNCSSLVRVRLQQNNITDNLADSFGVYPNLDYMELSDNNFYGHLSPNWGKCRNLTSLKISNNNLTGSIPPELAKATKLHILDLSSNQITGKIPMELGKLSSLIQLSISGNNLSGEIPIQISSLQELVTLELSTNNLSGSIPKQLGRLPMLLDLNLSQNKFEGSIPNEIGQLNVIQNLDLSMNFFYGTIPSMLAQLKYLETLNLSHNNLSGTIPVSYNEMLSLTTVDISYNQLEGPIPNIPAFKNAPIEALKNNKGLCGNVSGLELCSTLGSNFQSHKTNKILVLVLPLTLGTLLLALFVYGLSYILFQTLRTKEYKHAEEIQTENLFAIWSFDGQMVYENIIEATEQFDKKHLIGVGGQGSVYKAELSTGQVIAVKKLHLLHNGELSNIKAFASEIQTLTEIRHRNIVKLYGYCSHPLHSFLVYEFLEKGSVDKILKDDELATAFDWNMRVNAIKDVANALCYMHHDCSPPIVHRDISSKNVVLDSEYVAHVSDFGTAKFLNPESSNWTSFVGTFGYAAPELAYTMKVNEKCDVYSFGVLILEILFGKHPGDIVSTLLQSSGIYLTIDTMSLIDKLDQRLPHPTNDIGKEVVSIIRIATHCLSESSHSRPTMKQVCKEMTMSK</sequence>
<proteinExistence type="predicted"/>
<evidence type="ECO:0000313" key="2">
    <source>
        <dbReference type="Proteomes" id="UP001177021"/>
    </source>
</evidence>
<reference evidence="1" key="1">
    <citation type="submission" date="2023-10" db="EMBL/GenBank/DDBJ databases">
        <authorList>
            <person name="Rodriguez Cubillos JULIANA M."/>
            <person name="De Vega J."/>
        </authorList>
    </citation>
    <scope>NUCLEOTIDE SEQUENCE</scope>
</reference>
<organism evidence="1 2">
    <name type="scientific">Trifolium pratense</name>
    <name type="common">Red clover</name>
    <dbReference type="NCBI Taxonomy" id="57577"/>
    <lineage>
        <taxon>Eukaryota</taxon>
        <taxon>Viridiplantae</taxon>
        <taxon>Streptophyta</taxon>
        <taxon>Embryophyta</taxon>
        <taxon>Tracheophyta</taxon>
        <taxon>Spermatophyta</taxon>
        <taxon>Magnoliopsida</taxon>
        <taxon>eudicotyledons</taxon>
        <taxon>Gunneridae</taxon>
        <taxon>Pentapetalae</taxon>
        <taxon>rosids</taxon>
        <taxon>fabids</taxon>
        <taxon>Fabales</taxon>
        <taxon>Fabaceae</taxon>
        <taxon>Papilionoideae</taxon>
        <taxon>50 kb inversion clade</taxon>
        <taxon>NPAAA clade</taxon>
        <taxon>Hologalegina</taxon>
        <taxon>IRL clade</taxon>
        <taxon>Trifolieae</taxon>
        <taxon>Trifolium</taxon>
    </lineage>
</organism>
<name>A0ACB0LXG3_TRIPR</name>
<protein>
    <submittedName>
        <fullName evidence="1">Uncharacterized protein</fullName>
    </submittedName>
</protein>
<evidence type="ECO:0000313" key="1">
    <source>
        <dbReference type="EMBL" id="CAJ2674008.1"/>
    </source>
</evidence>
<comment type="caution">
    <text evidence="1">The sequence shown here is derived from an EMBL/GenBank/DDBJ whole genome shotgun (WGS) entry which is preliminary data.</text>
</comment>
<keyword evidence="2" id="KW-1185">Reference proteome</keyword>